<dbReference type="InterPro" id="IPR001064">
    <property type="entry name" value="Beta/gamma_crystallin"/>
</dbReference>
<protein>
    <recommendedName>
        <fullName evidence="1">Beta/gamma crystallin 'Greek key' domain-containing protein</fullName>
    </recommendedName>
</protein>
<dbReference type="Proteomes" id="UP000708208">
    <property type="component" value="Unassembled WGS sequence"/>
</dbReference>
<name>A0A8J2LGX8_9HEXA</name>
<feature type="domain" description="Beta/gamma crystallin 'Greek key'" evidence="1">
    <location>
        <begin position="230"/>
        <end position="281"/>
    </location>
</feature>
<dbReference type="InterPro" id="IPR053358">
    <property type="entry name" value="Diff-assoc_signaling"/>
</dbReference>
<dbReference type="PROSITE" id="PS50915">
    <property type="entry name" value="CRYSTALLIN_BETA_GAMMA"/>
    <property type="match status" value="1"/>
</dbReference>
<dbReference type="OrthoDB" id="9895617at2759"/>
<sequence length="893" mass="101290">MPELPEPYNQPVGITGIPCQDDCDSHDGLYFYCQLQNGLHDYCSPRPGTDPFGYDCDDNCSNTTISTKPLLFEEPQFHGRNYEIDDSNHNRCINIRYVNSSDENFDNKASSVDVGLSCLILHEQIGCTGKELRLSLNDNVNCHADLINCEFDDKTTSVSFCDSKFHRKNECEYQAYGGECCVDKCETQGKPYFWCNLRNDTWDYCFPRDGMDFLGNECDGNCTLNLTFPQSVALYEETNFNGQKRVLSSDNIERGRCQNFPHTLTTEMTLKTNISSVHLDSSCVLLIVSAQLCSAHLPIAYLTPMGSSGNYCFTQCHPRGGAYFWCLLQDGSWDYCIPRPESDYFGNDCGNNCKIDIQKLPGILHGYSQIATLYLQEHFHGKFITITSSINTDCFNLDYSDQLTMNFNNALHSIKVAPGTCVRAFSSAGCTGTVTVLSIWDNKNCLRELKRCDLSDKISSISFCRTISSFNYTKNSSSPCIDDCARRGKHFYWCHITNGSWNYCSPAVYKSGHHCTGNCSDKETSFSLNRQKATMYLDKYFKGAHVTIDSASKQKCFNLEYDFEKATSFYKTIASISMSNEACLRLYDNIACTGKVLEVSHAANTRCHRDLQACSWDSRVSSVSFCNAKFPPDWTPGKGNLFEDCYENVNCEAQGSVYFWCDTKTDWDFCSTKPGINYMGEDFEAERSFNKELDSISSEYRMHPVLYDQKEFFGNYYILEEVRRSNCLNIWYDNRTSDFHKNLGSVDLKWNCLVLFEEIGCTGDSLEIFPDDTEKYHRNLEAHGWSHRVTSISLCDAYLPPKFSLANGSRGEYCMDACQSRGKPYFWCPLKSGKIDLCLIRPGVDYFGKNCEDNCSYLDPDSLNSLDDAGSQTKLSCICVLFVILTVFCYCDT</sequence>
<accession>A0A8J2LGX8</accession>
<proteinExistence type="predicted"/>
<comment type="caution">
    <text evidence="2">The sequence shown here is derived from an EMBL/GenBank/DDBJ whole genome shotgun (WGS) entry which is preliminary data.</text>
</comment>
<keyword evidence="3" id="KW-1185">Reference proteome</keyword>
<evidence type="ECO:0000313" key="2">
    <source>
        <dbReference type="EMBL" id="CAG7822574.1"/>
    </source>
</evidence>
<reference evidence="2" key="1">
    <citation type="submission" date="2021-06" db="EMBL/GenBank/DDBJ databases">
        <authorList>
            <person name="Hodson N. C."/>
            <person name="Mongue J. A."/>
            <person name="Jaron S. K."/>
        </authorList>
    </citation>
    <scope>NUCLEOTIDE SEQUENCE</scope>
</reference>
<dbReference type="PANTHER" id="PTHR34261:SF1">
    <property type="entry name" value="TUBULIN POLYMERIZATION-PROMOTING PROTEIN"/>
    <property type="match status" value="1"/>
</dbReference>
<gene>
    <name evidence="2" type="ORF">AFUS01_LOCUS32839</name>
</gene>
<dbReference type="AlphaFoldDB" id="A0A8J2LGX8"/>
<dbReference type="EMBL" id="CAJVCH010526806">
    <property type="protein sequence ID" value="CAG7822574.1"/>
    <property type="molecule type" value="Genomic_DNA"/>
</dbReference>
<evidence type="ECO:0000259" key="1">
    <source>
        <dbReference type="PROSITE" id="PS50915"/>
    </source>
</evidence>
<evidence type="ECO:0000313" key="3">
    <source>
        <dbReference type="Proteomes" id="UP000708208"/>
    </source>
</evidence>
<dbReference type="PANTHER" id="PTHR34261">
    <property type="entry name" value="APC REGULATOR OF WNT-SIGNALING PATHWAY-RELATED"/>
    <property type="match status" value="1"/>
</dbReference>
<organism evidence="2 3">
    <name type="scientific">Allacma fusca</name>
    <dbReference type="NCBI Taxonomy" id="39272"/>
    <lineage>
        <taxon>Eukaryota</taxon>
        <taxon>Metazoa</taxon>
        <taxon>Ecdysozoa</taxon>
        <taxon>Arthropoda</taxon>
        <taxon>Hexapoda</taxon>
        <taxon>Collembola</taxon>
        <taxon>Symphypleona</taxon>
        <taxon>Sminthuridae</taxon>
        <taxon>Allacma</taxon>
    </lineage>
</organism>